<dbReference type="OMA" id="FGSVYFE"/>
<dbReference type="GO" id="GO:0022857">
    <property type="term" value="F:transmembrane transporter activity"/>
    <property type="evidence" value="ECO:0007669"/>
    <property type="project" value="InterPro"/>
</dbReference>
<keyword evidence="10" id="KW-1185">Reference proteome</keyword>
<gene>
    <name evidence="9" type="ORF">Fcan01_13438</name>
</gene>
<keyword evidence="4 7" id="KW-1133">Transmembrane helix</keyword>
<name>A0A226E560_FOLCA</name>
<feature type="transmembrane region" description="Helical" evidence="7">
    <location>
        <begin position="12"/>
        <end position="33"/>
    </location>
</feature>
<dbReference type="CDD" id="cd17328">
    <property type="entry name" value="MFS_spinster_like"/>
    <property type="match status" value="1"/>
</dbReference>
<evidence type="ECO:0000313" key="9">
    <source>
        <dbReference type="EMBL" id="OXA52097.1"/>
    </source>
</evidence>
<evidence type="ECO:0000313" key="10">
    <source>
        <dbReference type="Proteomes" id="UP000198287"/>
    </source>
</evidence>
<evidence type="ECO:0000256" key="1">
    <source>
        <dbReference type="ARBA" id="ARBA00004141"/>
    </source>
</evidence>
<dbReference type="OrthoDB" id="3639251at2759"/>
<organism evidence="9 10">
    <name type="scientific">Folsomia candida</name>
    <name type="common">Springtail</name>
    <dbReference type="NCBI Taxonomy" id="158441"/>
    <lineage>
        <taxon>Eukaryota</taxon>
        <taxon>Metazoa</taxon>
        <taxon>Ecdysozoa</taxon>
        <taxon>Arthropoda</taxon>
        <taxon>Hexapoda</taxon>
        <taxon>Collembola</taxon>
        <taxon>Entomobryomorpha</taxon>
        <taxon>Isotomoidea</taxon>
        <taxon>Isotomidae</taxon>
        <taxon>Proisotominae</taxon>
        <taxon>Folsomia</taxon>
    </lineage>
</organism>
<protein>
    <submittedName>
        <fullName evidence="9">D-xylose-proton symporter</fullName>
    </submittedName>
</protein>
<dbReference type="PROSITE" id="PS50850">
    <property type="entry name" value="MFS"/>
    <property type="match status" value="1"/>
</dbReference>
<accession>A0A226E560</accession>
<dbReference type="GO" id="GO:0016020">
    <property type="term" value="C:membrane"/>
    <property type="evidence" value="ECO:0007669"/>
    <property type="project" value="UniProtKB-SubCell"/>
</dbReference>
<dbReference type="Gene3D" id="1.20.1250.20">
    <property type="entry name" value="MFS general substrate transporter like domains"/>
    <property type="match status" value="1"/>
</dbReference>
<keyword evidence="5 7" id="KW-0472">Membrane</keyword>
<evidence type="ECO:0000256" key="7">
    <source>
        <dbReference type="SAM" id="Phobius"/>
    </source>
</evidence>
<feature type="transmembrane region" description="Helical" evidence="7">
    <location>
        <begin position="444"/>
        <end position="465"/>
    </location>
</feature>
<evidence type="ECO:0000259" key="8">
    <source>
        <dbReference type="PROSITE" id="PS50850"/>
    </source>
</evidence>
<dbReference type="Pfam" id="PF07690">
    <property type="entry name" value="MFS_1"/>
    <property type="match status" value="1"/>
</dbReference>
<dbReference type="PANTHER" id="PTHR23505">
    <property type="entry name" value="SPINSTER"/>
    <property type="match status" value="1"/>
</dbReference>
<feature type="transmembrane region" description="Helical" evidence="7">
    <location>
        <begin position="218"/>
        <end position="240"/>
    </location>
</feature>
<keyword evidence="3 7" id="KW-0812">Transmembrane</keyword>
<feature type="domain" description="Major facilitator superfamily (MFS) profile" evidence="8">
    <location>
        <begin position="18"/>
        <end position="500"/>
    </location>
</feature>
<feature type="transmembrane region" description="Helical" evidence="7">
    <location>
        <begin position="410"/>
        <end position="432"/>
    </location>
</feature>
<sequence>MESEGQRDRAKSMWMIAILASVYLNGELGHYLIGVVSRNMAQDLHFGAMACFPLSQTTSFQFCAQANTSSECVSLQPKLSGNESSHFCKWDYSGLGMDYQILAGPSFMAVFTVAGVLWGLAADKFNRVWLLFLTTVIFSSALAATSLATSFWHLVIFRILLGIGVSGCSPLAAGMICDSFHQQERGKAMSVYNCGMYVGYGLSYAVGIYVTAADIFGMGWRATFVICGIPGLVLALLLILTVDNPESPEVEDPSRPNSRRGSYSASRDASYSAYESLHSVSVNAKEFDDVSAPLLSSNHSGDHSPWRACLSPVIVLLVLAACLRRSAGYTLRYNSALYFQVYYPSYDVGWWLTGIYCIGGVAGSILGGITSDRLVNRLGVSARAIVLAVGQLIATPFAIGMLYLDPPMAFIPQSIGYLFGAMWFGALFTILVELVPPSIRSSAFGVAFFVMENVGGNFPVVVEYITSLIDYKTALAIMYPGELLASSAIFFVCYILLQKRRR</sequence>
<feature type="transmembrane region" description="Helical" evidence="7">
    <location>
        <begin position="348"/>
        <end position="370"/>
    </location>
</feature>
<comment type="caution">
    <text evidence="9">The sequence shown here is derived from an EMBL/GenBank/DDBJ whole genome shotgun (WGS) entry which is preliminary data.</text>
</comment>
<dbReference type="AlphaFoldDB" id="A0A226E560"/>
<dbReference type="InterPro" id="IPR020846">
    <property type="entry name" value="MFS_dom"/>
</dbReference>
<evidence type="ECO:0000256" key="2">
    <source>
        <dbReference type="ARBA" id="ARBA00022448"/>
    </source>
</evidence>
<feature type="transmembrane region" description="Helical" evidence="7">
    <location>
        <begin position="189"/>
        <end position="212"/>
    </location>
</feature>
<dbReference type="Proteomes" id="UP000198287">
    <property type="component" value="Unassembled WGS sequence"/>
</dbReference>
<dbReference type="InterPro" id="IPR036259">
    <property type="entry name" value="MFS_trans_sf"/>
</dbReference>
<comment type="similarity">
    <text evidence="6">Belongs to the major facilitator superfamily. Spinster (TC 2.A.1.49) family.</text>
</comment>
<feature type="transmembrane region" description="Helical" evidence="7">
    <location>
        <begin position="99"/>
        <end position="121"/>
    </location>
</feature>
<evidence type="ECO:0000256" key="6">
    <source>
        <dbReference type="ARBA" id="ARBA00024338"/>
    </source>
</evidence>
<feature type="transmembrane region" description="Helical" evidence="7">
    <location>
        <begin position="128"/>
        <end position="149"/>
    </location>
</feature>
<proteinExistence type="inferred from homology"/>
<feature type="transmembrane region" description="Helical" evidence="7">
    <location>
        <begin position="382"/>
        <end position="404"/>
    </location>
</feature>
<dbReference type="PANTHER" id="PTHR23505:SF96">
    <property type="entry name" value="LP14756P"/>
    <property type="match status" value="1"/>
</dbReference>
<dbReference type="InterPro" id="IPR044770">
    <property type="entry name" value="MFS_spinster-like"/>
</dbReference>
<feature type="transmembrane region" description="Helical" evidence="7">
    <location>
        <begin position="308"/>
        <end position="328"/>
    </location>
</feature>
<evidence type="ECO:0000256" key="5">
    <source>
        <dbReference type="ARBA" id="ARBA00023136"/>
    </source>
</evidence>
<evidence type="ECO:0000256" key="4">
    <source>
        <dbReference type="ARBA" id="ARBA00022989"/>
    </source>
</evidence>
<comment type="subcellular location">
    <subcellularLocation>
        <location evidence="1">Membrane</location>
        <topology evidence="1">Multi-pass membrane protein</topology>
    </subcellularLocation>
</comment>
<dbReference type="EMBL" id="LNIX01000007">
    <property type="protein sequence ID" value="OXA52097.1"/>
    <property type="molecule type" value="Genomic_DNA"/>
</dbReference>
<dbReference type="SUPFAM" id="SSF103473">
    <property type="entry name" value="MFS general substrate transporter"/>
    <property type="match status" value="1"/>
</dbReference>
<reference evidence="9 10" key="1">
    <citation type="submission" date="2015-12" db="EMBL/GenBank/DDBJ databases">
        <title>The genome of Folsomia candida.</title>
        <authorList>
            <person name="Faddeeva A."/>
            <person name="Derks M.F."/>
            <person name="Anvar Y."/>
            <person name="Smit S."/>
            <person name="Van Straalen N."/>
            <person name="Roelofs D."/>
        </authorList>
    </citation>
    <scope>NUCLEOTIDE SEQUENCE [LARGE SCALE GENOMIC DNA]</scope>
    <source>
        <strain evidence="9 10">VU population</strain>
        <tissue evidence="9">Whole body</tissue>
    </source>
</reference>
<feature type="transmembrane region" description="Helical" evidence="7">
    <location>
        <begin position="155"/>
        <end position="177"/>
    </location>
</feature>
<keyword evidence="2" id="KW-0813">Transport</keyword>
<feature type="transmembrane region" description="Helical" evidence="7">
    <location>
        <begin position="477"/>
        <end position="497"/>
    </location>
</feature>
<evidence type="ECO:0000256" key="3">
    <source>
        <dbReference type="ARBA" id="ARBA00022692"/>
    </source>
</evidence>
<dbReference type="InterPro" id="IPR011701">
    <property type="entry name" value="MFS"/>
</dbReference>